<dbReference type="GO" id="GO:0000976">
    <property type="term" value="F:transcription cis-regulatory region binding"/>
    <property type="evidence" value="ECO:0007669"/>
    <property type="project" value="TreeGrafter"/>
</dbReference>
<keyword evidence="7" id="KW-1185">Reference proteome</keyword>
<dbReference type="SUPFAM" id="SSF46689">
    <property type="entry name" value="Homeodomain-like"/>
    <property type="match status" value="1"/>
</dbReference>
<dbReference type="PROSITE" id="PS50977">
    <property type="entry name" value="HTH_TETR_2"/>
    <property type="match status" value="1"/>
</dbReference>
<evidence type="ECO:0000256" key="4">
    <source>
        <dbReference type="PROSITE-ProRule" id="PRU00335"/>
    </source>
</evidence>
<dbReference type="Pfam" id="PF00440">
    <property type="entry name" value="TetR_N"/>
    <property type="match status" value="1"/>
</dbReference>
<dbReference type="GO" id="GO:0003700">
    <property type="term" value="F:DNA-binding transcription factor activity"/>
    <property type="evidence" value="ECO:0007669"/>
    <property type="project" value="TreeGrafter"/>
</dbReference>
<keyword evidence="3" id="KW-0804">Transcription</keyword>
<evidence type="ECO:0000256" key="2">
    <source>
        <dbReference type="ARBA" id="ARBA00023125"/>
    </source>
</evidence>
<evidence type="ECO:0000313" key="7">
    <source>
        <dbReference type="Proteomes" id="UP000247591"/>
    </source>
</evidence>
<dbReference type="EMBL" id="QJSP01000001">
    <property type="protein sequence ID" value="PYE20860.1"/>
    <property type="molecule type" value="Genomic_DNA"/>
</dbReference>
<evidence type="ECO:0000313" key="6">
    <source>
        <dbReference type="EMBL" id="PYE20860.1"/>
    </source>
</evidence>
<proteinExistence type="predicted"/>
<evidence type="ECO:0000259" key="5">
    <source>
        <dbReference type="PROSITE" id="PS50977"/>
    </source>
</evidence>
<dbReference type="PANTHER" id="PTHR30055">
    <property type="entry name" value="HTH-TYPE TRANSCRIPTIONAL REGULATOR RUTR"/>
    <property type="match status" value="1"/>
</dbReference>
<gene>
    <name evidence="6" type="ORF">DFR67_101251</name>
</gene>
<dbReference type="InterPro" id="IPR050109">
    <property type="entry name" value="HTH-type_TetR-like_transc_reg"/>
</dbReference>
<sequence length="196" mass="21688">MSGTQTDPRQARREAKIAGILAEAWLLAERDGLALISLRDLAARVNLRQPSLYVYFASKLDLYDAMFADGYRRLATYLDERPLPGEPRAAVEHFVVELVRFASAEPVVHQLLFQRVIPGFAPSTASWEVALDFYHRARGVLADAGVEHQDDVDIFSALVAGLCDQQMANDPGGDRWVEHVPRVVAMFLAGAVRPAT</sequence>
<dbReference type="OrthoDB" id="8222629at2"/>
<comment type="caution">
    <text evidence="6">The sequence shown here is derived from an EMBL/GenBank/DDBJ whole genome shotgun (WGS) entry which is preliminary data.</text>
</comment>
<dbReference type="PANTHER" id="PTHR30055:SF234">
    <property type="entry name" value="HTH-TYPE TRANSCRIPTIONAL REGULATOR BETI"/>
    <property type="match status" value="1"/>
</dbReference>
<name>A0A318S2E7_WILLI</name>
<organism evidence="6 7">
    <name type="scientific">Williamsia limnetica</name>
    <dbReference type="NCBI Taxonomy" id="882452"/>
    <lineage>
        <taxon>Bacteria</taxon>
        <taxon>Bacillati</taxon>
        <taxon>Actinomycetota</taxon>
        <taxon>Actinomycetes</taxon>
        <taxon>Mycobacteriales</taxon>
        <taxon>Nocardiaceae</taxon>
        <taxon>Williamsia</taxon>
    </lineage>
</organism>
<protein>
    <submittedName>
        <fullName evidence="6">TetR family transcriptional regulator</fullName>
    </submittedName>
</protein>
<dbReference type="Gene3D" id="1.10.357.10">
    <property type="entry name" value="Tetracycline Repressor, domain 2"/>
    <property type="match status" value="1"/>
</dbReference>
<keyword evidence="2 4" id="KW-0238">DNA-binding</keyword>
<feature type="domain" description="HTH tetR-type" evidence="5">
    <location>
        <begin position="14"/>
        <end position="74"/>
    </location>
</feature>
<dbReference type="Proteomes" id="UP000247591">
    <property type="component" value="Unassembled WGS sequence"/>
</dbReference>
<evidence type="ECO:0000256" key="3">
    <source>
        <dbReference type="ARBA" id="ARBA00023163"/>
    </source>
</evidence>
<reference evidence="6 7" key="1">
    <citation type="submission" date="2018-06" db="EMBL/GenBank/DDBJ databases">
        <title>Genomic Encyclopedia of Type Strains, Phase IV (KMG-IV): sequencing the most valuable type-strain genomes for metagenomic binning, comparative biology and taxonomic classification.</title>
        <authorList>
            <person name="Goeker M."/>
        </authorList>
    </citation>
    <scope>NUCLEOTIDE SEQUENCE [LARGE SCALE GENOMIC DNA]</scope>
    <source>
        <strain evidence="6 7">DSM 45521</strain>
    </source>
</reference>
<keyword evidence="1" id="KW-0805">Transcription regulation</keyword>
<dbReference type="RefSeq" id="WP_110467592.1">
    <property type="nucleotide sequence ID" value="NZ_QJSP01000001.1"/>
</dbReference>
<evidence type="ECO:0000256" key="1">
    <source>
        <dbReference type="ARBA" id="ARBA00023015"/>
    </source>
</evidence>
<dbReference type="AlphaFoldDB" id="A0A318S2E7"/>
<dbReference type="InterPro" id="IPR009057">
    <property type="entry name" value="Homeodomain-like_sf"/>
</dbReference>
<accession>A0A318S2E7</accession>
<dbReference type="InterPro" id="IPR001647">
    <property type="entry name" value="HTH_TetR"/>
</dbReference>
<feature type="DNA-binding region" description="H-T-H motif" evidence="4">
    <location>
        <begin position="37"/>
        <end position="56"/>
    </location>
</feature>